<dbReference type="GO" id="GO:0009705">
    <property type="term" value="C:plant-type vacuole membrane"/>
    <property type="evidence" value="ECO:0007669"/>
    <property type="project" value="UniProtKB-ARBA"/>
</dbReference>
<dbReference type="InterPro" id="IPR018456">
    <property type="entry name" value="PTR2_symporter_CS"/>
</dbReference>
<dbReference type="InterPro" id="IPR044739">
    <property type="entry name" value="NRT1/PTR"/>
</dbReference>
<keyword evidence="10" id="KW-1185">Reference proteome</keyword>
<dbReference type="Proteomes" id="UP000623129">
    <property type="component" value="Unassembled WGS sequence"/>
</dbReference>
<comment type="caution">
    <text evidence="9">The sequence shown here is derived from an EMBL/GenBank/DDBJ whole genome shotgun (WGS) entry which is preliminary data.</text>
</comment>
<sequence>MDPDPLLEQSEPLIGVVDYRGRPVVSRAFSGGWRAAFFVLGLETILRFAYYGISSNLISYMTESLGQSNASAAAAVNAWSGTSSMLPLLGAFLADSFLGRYRTIVISSFLYIIGYGMLTLSAVLPYMRPPTCTDGATTDSATCQPSSFQLAFFYISLYVVAFAQGGDKPCGVAFGADQFDPNDPKECIYRSSFFNWWYFCMAIGISVAVVVLSYVEDNVGWGLGFGIPCLIMVVCLVVFLAGSTRYRLYNPSGTSPFVRIGSSFVLLLRSWRASYGPVEARREVIETKSFAMEESGCEDSTEKRIEEAKGVLQLLPIWMTCLIYGTVFAQISTLFNKQAKTLDRSITSSLELPPAAIQSVGSMAIMAFVPVYDRILVPVARKFTKHPTGITMLQRIGIGMVISALTVVVSALVETKRLKTAQDFDLVDQPNATIPMSWWWMVPQYLLIGIGDVFTIVGLQEFFYDQMPIHFRTLGLALYLSVLGIGSFISSFLISLIDKITSENGDSWFSNNLNRAHLDYFYWLLAFLSIIELGLFLYFAKGYVYKRKCL</sequence>
<dbReference type="GO" id="GO:0080054">
    <property type="term" value="F:low-affinity nitrate transmembrane transporter activity"/>
    <property type="evidence" value="ECO:0007669"/>
    <property type="project" value="UniProtKB-ARBA"/>
</dbReference>
<gene>
    <name evidence="9" type="ORF">FCM35_KLT19285</name>
</gene>
<evidence type="ECO:0000256" key="6">
    <source>
        <dbReference type="ARBA" id="ARBA00022989"/>
    </source>
</evidence>
<protein>
    <submittedName>
        <fullName evidence="9">Protein NRT1/ PTR FAMILY 5.10-like protein</fullName>
    </submittedName>
</protein>
<keyword evidence="6 8" id="KW-1133">Transmembrane helix</keyword>
<evidence type="ECO:0000313" key="9">
    <source>
        <dbReference type="EMBL" id="KAF3336699.1"/>
    </source>
</evidence>
<feature type="transmembrane region" description="Helical" evidence="8">
    <location>
        <begin position="196"/>
        <end position="215"/>
    </location>
</feature>
<keyword evidence="3" id="KW-0813">Transport</keyword>
<feature type="transmembrane region" description="Helical" evidence="8">
    <location>
        <begin position="355"/>
        <end position="372"/>
    </location>
</feature>
<feature type="transmembrane region" description="Helical" evidence="8">
    <location>
        <begin position="221"/>
        <end position="242"/>
    </location>
</feature>
<evidence type="ECO:0000256" key="3">
    <source>
        <dbReference type="ARBA" id="ARBA00022448"/>
    </source>
</evidence>
<evidence type="ECO:0000256" key="7">
    <source>
        <dbReference type="ARBA" id="ARBA00023136"/>
    </source>
</evidence>
<evidence type="ECO:0000256" key="2">
    <source>
        <dbReference type="ARBA" id="ARBA00005982"/>
    </source>
</evidence>
<feature type="transmembrane region" description="Helical" evidence="8">
    <location>
        <begin position="105"/>
        <end position="126"/>
    </location>
</feature>
<evidence type="ECO:0000256" key="8">
    <source>
        <dbReference type="SAM" id="Phobius"/>
    </source>
</evidence>
<name>A0A833R7T2_9POAL</name>
<evidence type="ECO:0000313" key="10">
    <source>
        <dbReference type="Proteomes" id="UP000623129"/>
    </source>
</evidence>
<feature type="transmembrane region" description="Helical" evidence="8">
    <location>
        <begin position="445"/>
        <end position="464"/>
    </location>
</feature>
<dbReference type="InterPro" id="IPR000109">
    <property type="entry name" value="POT_fam"/>
</dbReference>
<proteinExistence type="inferred from homology"/>
<dbReference type="AlphaFoldDB" id="A0A833R7T2"/>
<feature type="transmembrane region" description="Helical" evidence="8">
    <location>
        <begin position="73"/>
        <end position="93"/>
    </location>
</feature>
<feature type="transmembrane region" description="Helical" evidence="8">
    <location>
        <begin position="520"/>
        <end position="540"/>
    </location>
</feature>
<keyword evidence="7 8" id="KW-0472">Membrane</keyword>
<dbReference type="SUPFAM" id="SSF103473">
    <property type="entry name" value="MFS general substrate transporter"/>
    <property type="match status" value="1"/>
</dbReference>
<evidence type="ECO:0000256" key="4">
    <source>
        <dbReference type="ARBA" id="ARBA00022553"/>
    </source>
</evidence>
<comment type="subcellular location">
    <subcellularLocation>
        <location evidence="1">Membrane</location>
        <topology evidence="1">Multi-pass membrane protein</topology>
    </subcellularLocation>
</comment>
<keyword evidence="4" id="KW-0597">Phosphoprotein</keyword>
<dbReference type="InterPro" id="IPR036259">
    <property type="entry name" value="MFS_trans_sf"/>
</dbReference>
<dbReference type="Pfam" id="PF00854">
    <property type="entry name" value="PTR2"/>
    <property type="match status" value="1"/>
</dbReference>
<accession>A0A833R7T2</accession>
<evidence type="ECO:0000256" key="1">
    <source>
        <dbReference type="ARBA" id="ARBA00004141"/>
    </source>
</evidence>
<feature type="transmembrane region" description="Helical" evidence="8">
    <location>
        <begin position="476"/>
        <end position="497"/>
    </location>
</feature>
<dbReference type="Gene3D" id="1.20.1250.20">
    <property type="entry name" value="MFS general substrate transporter like domains"/>
    <property type="match status" value="1"/>
</dbReference>
<dbReference type="EMBL" id="SWLB01000007">
    <property type="protein sequence ID" value="KAF3336699.1"/>
    <property type="molecule type" value="Genomic_DNA"/>
</dbReference>
<feature type="transmembrane region" description="Helical" evidence="8">
    <location>
        <begin position="393"/>
        <end position="413"/>
    </location>
</feature>
<dbReference type="GO" id="GO:0071916">
    <property type="term" value="F:dipeptide transmembrane transporter activity"/>
    <property type="evidence" value="ECO:0007669"/>
    <property type="project" value="InterPro"/>
</dbReference>
<dbReference type="GO" id="GO:0042937">
    <property type="term" value="F:tripeptide transmembrane transporter activity"/>
    <property type="evidence" value="ECO:0007669"/>
    <property type="project" value="InterPro"/>
</dbReference>
<dbReference type="FunFam" id="1.20.1250.20:FF:000147">
    <property type="entry name" value="Protein NRT1/ PTR family 5.10"/>
    <property type="match status" value="1"/>
</dbReference>
<keyword evidence="5 8" id="KW-0812">Transmembrane</keyword>
<dbReference type="OrthoDB" id="8904098at2759"/>
<organism evidence="9 10">
    <name type="scientific">Carex littledalei</name>
    <dbReference type="NCBI Taxonomy" id="544730"/>
    <lineage>
        <taxon>Eukaryota</taxon>
        <taxon>Viridiplantae</taxon>
        <taxon>Streptophyta</taxon>
        <taxon>Embryophyta</taxon>
        <taxon>Tracheophyta</taxon>
        <taxon>Spermatophyta</taxon>
        <taxon>Magnoliopsida</taxon>
        <taxon>Liliopsida</taxon>
        <taxon>Poales</taxon>
        <taxon>Cyperaceae</taxon>
        <taxon>Cyperoideae</taxon>
        <taxon>Cariceae</taxon>
        <taxon>Carex</taxon>
        <taxon>Carex subgen. Euthyceras</taxon>
    </lineage>
</organism>
<dbReference type="PROSITE" id="PS01022">
    <property type="entry name" value="PTR2_1"/>
    <property type="match status" value="1"/>
</dbReference>
<evidence type="ECO:0000256" key="5">
    <source>
        <dbReference type="ARBA" id="ARBA00022692"/>
    </source>
</evidence>
<dbReference type="PANTHER" id="PTHR11654">
    <property type="entry name" value="OLIGOPEPTIDE TRANSPORTER-RELATED"/>
    <property type="match status" value="1"/>
</dbReference>
<reference evidence="9" key="1">
    <citation type="submission" date="2020-01" db="EMBL/GenBank/DDBJ databases">
        <title>Genome sequence of Kobresia littledalei, the first chromosome-level genome in the family Cyperaceae.</title>
        <authorList>
            <person name="Qu G."/>
        </authorList>
    </citation>
    <scope>NUCLEOTIDE SEQUENCE</scope>
    <source>
        <strain evidence="9">C.B.Clarke</strain>
        <tissue evidence="9">Leaf</tissue>
    </source>
</reference>
<feature type="transmembrane region" description="Helical" evidence="8">
    <location>
        <begin position="311"/>
        <end position="335"/>
    </location>
</feature>
<dbReference type="CDD" id="cd17417">
    <property type="entry name" value="MFS_NPF5"/>
    <property type="match status" value="1"/>
</dbReference>
<feature type="transmembrane region" description="Helical" evidence="8">
    <location>
        <begin position="35"/>
        <end position="53"/>
    </location>
</feature>
<comment type="similarity">
    <text evidence="2">Belongs to the major facilitator superfamily. Proton-dependent oligopeptide transporter (POT/PTR) (TC 2.A.17) family.</text>
</comment>